<dbReference type="RefSeq" id="WP_264515040.1">
    <property type="nucleotide sequence ID" value="NZ_JAPDDR010000009.1"/>
</dbReference>
<name>A0ABT3G6L6_9BACT</name>
<dbReference type="Proteomes" id="UP001165653">
    <property type="component" value="Unassembled WGS sequence"/>
</dbReference>
<protein>
    <recommendedName>
        <fullName evidence="3">VapB protein of antitoxin of type II toxin-antitoxin system</fullName>
    </recommendedName>
</protein>
<sequence length="76" mass="8681">MRLTIDVAEEDLKELMDLTGEKKKGPAVLKAALEFVRREKVREFTRRVMAGEFDYPVTNDELEAAEIADMNRHGAD</sequence>
<organism evidence="1 2">
    <name type="scientific">Luteolibacter rhizosphaerae</name>
    <dbReference type="NCBI Taxonomy" id="2989719"/>
    <lineage>
        <taxon>Bacteria</taxon>
        <taxon>Pseudomonadati</taxon>
        <taxon>Verrucomicrobiota</taxon>
        <taxon>Verrucomicrobiia</taxon>
        <taxon>Verrucomicrobiales</taxon>
        <taxon>Verrucomicrobiaceae</taxon>
        <taxon>Luteolibacter</taxon>
    </lineage>
</organism>
<gene>
    <name evidence="1" type="ORF">OJ996_18035</name>
</gene>
<accession>A0ABT3G6L6</accession>
<comment type="caution">
    <text evidence="1">The sequence shown here is derived from an EMBL/GenBank/DDBJ whole genome shotgun (WGS) entry which is preliminary data.</text>
</comment>
<evidence type="ECO:0000313" key="1">
    <source>
        <dbReference type="EMBL" id="MCW1915491.1"/>
    </source>
</evidence>
<dbReference type="EMBL" id="JAPDDR010000009">
    <property type="protein sequence ID" value="MCW1915491.1"/>
    <property type="molecule type" value="Genomic_DNA"/>
</dbReference>
<proteinExistence type="predicted"/>
<evidence type="ECO:0008006" key="3">
    <source>
        <dbReference type="Google" id="ProtNLM"/>
    </source>
</evidence>
<evidence type="ECO:0000313" key="2">
    <source>
        <dbReference type="Proteomes" id="UP001165653"/>
    </source>
</evidence>
<keyword evidence="2" id="KW-1185">Reference proteome</keyword>
<reference evidence="1" key="1">
    <citation type="submission" date="2022-10" db="EMBL/GenBank/DDBJ databases">
        <title>Luteolibacter sp. GHJ8, whole genome shotgun sequencing project.</title>
        <authorList>
            <person name="Zhao G."/>
            <person name="Shen L."/>
        </authorList>
    </citation>
    <scope>NUCLEOTIDE SEQUENCE</scope>
    <source>
        <strain evidence="1">GHJ8</strain>
    </source>
</reference>